<dbReference type="InterPro" id="IPR014001">
    <property type="entry name" value="Helicase_ATP-bd"/>
</dbReference>
<evidence type="ECO:0000256" key="4">
    <source>
        <dbReference type="ARBA" id="ARBA00022840"/>
    </source>
</evidence>
<keyword evidence="3 7" id="KW-0347">Helicase</keyword>
<feature type="compositionally biased region" description="Basic residues" evidence="8">
    <location>
        <begin position="380"/>
        <end position="399"/>
    </location>
</feature>
<feature type="domain" description="Helicase C-terminal" evidence="10">
    <location>
        <begin position="229"/>
        <end position="379"/>
    </location>
</feature>
<feature type="domain" description="Helicase ATP-binding" evidence="9">
    <location>
        <begin position="31"/>
        <end position="204"/>
    </location>
</feature>
<dbReference type="Proteomes" id="UP001500604">
    <property type="component" value="Unassembled WGS sequence"/>
</dbReference>
<dbReference type="InterPro" id="IPR050079">
    <property type="entry name" value="DEAD_box_RNA_helicase"/>
</dbReference>
<dbReference type="PANTHER" id="PTHR47959:SF3">
    <property type="entry name" value="ATP-DEPENDENT RNA HELICASE SRMB"/>
    <property type="match status" value="1"/>
</dbReference>
<dbReference type="CDD" id="cd18787">
    <property type="entry name" value="SF2_C_DEAD"/>
    <property type="match status" value="1"/>
</dbReference>
<evidence type="ECO:0000259" key="10">
    <source>
        <dbReference type="PROSITE" id="PS51194"/>
    </source>
</evidence>
<dbReference type="PANTHER" id="PTHR47959">
    <property type="entry name" value="ATP-DEPENDENT RNA HELICASE RHLE-RELATED"/>
    <property type="match status" value="1"/>
</dbReference>
<dbReference type="SMART" id="SM00487">
    <property type="entry name" value="DEXDc"/>
    <property type="match status" value="1"/>
</dbReference>
<evidence type="ECO:0000259" key="9">
    <source>
        <dbReference type="PROSITE" id="PS51192"/>
    </source>
</evidence>
<name>A0ABP8V1K0_9GAMM</name>
<feature type="short sequence motif" description="Q motif" evidence="6">
    <location>
        <begin position="1"/>
        <end position="28"/>
    </location>
</feature>
<evidence type="ECO:0000256" key="6">
    <source>
        <dbReference type="PROSITE-ProRule" id="PRU00552"/>
    </source>
</evidence>
<organism evidence="12 13">
    <name type="scientific">Kistimonas scapharcae</name>
    <dbReference type="NCBI Taxonomy" id="1036133"/>
    <lineage>
        <taxon>Bacteria</taxon>
        <taxon>Pseudomonadati</taxon>
        <taxon>Pseudomonadota</taxon>
        <taxon>Gammaproteobacteria</taxon>
        <taxon>Oceanospirillales</taxon>
        <taxon>Endozoicomonadaceae</taxon>
        <taxon>Kistimonas</taxon>
    </lineage>
</organism>
<keyword evidence="13" id="KW-1185">Reference proteome</keyword>
<dbReference type="PROSITE" id="PS51192">
    <property type="entry name" value="HELICASE_ATP_BIND_1"/>
    <property type="match status" value="1"/>
</dbReference>
<evidence type="ECO:0000313" key="13">
    <source>
        <dbReference type="Proteomes" id="UP001500604"/>
    </source>
</evidence>
<proteinExistence type="inferred from homology"/>
<dbReference type="InterPro" id="IPR000629">
    <property type="entry name" value="RNA-helicase_DEAD-box_CS"/>
</dbReference>
<evidence type="ECO:0000256" key="7">
    <source>
        <dbReference type="RuleBase" id="RU000492"/>
    </source>
</evidence>
<dbReference type="InterPro" id="IPR044742">
    <property type="entry name" value="DEAD/DEAH_RhlB"/>
</dbReference>
<dbReference type="PROSITE" id="PS51194">
    <property type="entry name" value="HELICASE_CTER"/>
    <property type="match status" value="1"/>
</dbReference>
<evidence type="ECO:0000259" key="11">
    <source>
        <dbReference type="PROSITE" id="PS51195"/>
    </source>
</evidence>
<evidence type="ECO:0000256" key="5">
    <source>
        <dbReference type="ARBA" id="ARBA00038437"/>
    </source>
</evidence>
<feature type="region of interest" description="Disordered" evidence="8">
    <location>
        <begin position="377"/>
        <end position="452"/>
    </location>
</feature>
<accession>A0ABP8V1K0</accession>
<dbReference type="CDD" id="cd00268">
    <property type="entry name" value="DEADc"/>
    <property type="match status" value="1"/>
</dbReference>
<protein>
    <submittedName>
        <fullName evidence="12">DEAD/DEAH box helicase</fullName>
    </submittedName>
</protein>
<dbReference type="PROSITE" id="PS00039">
    <property type="entry name" value="DEAD_ATP_HELICASE"/>
    <property type="match status" value="1"/>
</dbReference>
<dbReference type="RefSeq" id="WP_345195741.1">
    <property type="nucleotide sequence ID" value="NZ_BAABFL010000293.1"/>
</dbReference>
<reference evidence="13" key="1">
    <citation type="journal article" date="2019" name="Int. J. Syst. Evol. Microbiol.">
        <title>The Global Catalogue of Microorganisms (GCM) 10K type strain sequencing project: providing services to taxonomists for standard genome sequencing and annotation.</title>
        <authorList>
            <consortium name="The Broad Institute Genomics Platform"/>
            <consortium name="The Broad Institute Genome Sequencing Center for Infectious Disease"/>
            <person name="Wu L."/>
            <person name="Ma J."/>
        </authorList>
    </citation>
    <scope>NUCLEOTIDE SEQUENCE [LARGE SCALE GENOMIC DNA]</scope>
    <source>
        <strain evidence="13">JCM 17805</strain>
    </source>
</reference>
<gene>
    <name evidence="12" type="ORF">GCM10023116_20330</name>
</gene>
<feature type="compositionally biased region" description="Basic and acidic residues" evidence="8">
    <location>
        <begin position="400"/>
        <end position="417"/>
    </location>
</feature>
<dbReference type="InterPro" id="IPR001650">
    <property type="entry name" value="Helicase_C-like"/>
</dbReference>
<evidence type="ECO:0000313" key="12">
    <source>
        <dbReference type="EMBL" id="GAA4649752.1"/>
    </source>
</evidence>
<comment type="caution">
    <text evidence="12">The sequence shown here is derived from an EMBL/GenBank/DDBJ whole genome shotgun (WGS) entry which is preliminary data.</text>
</comment>
<dbReference type="SUPFAM" id="SSF52540">
    <property type="entry name" value="P-loop containing nucleoside triphosphate hydrolases"/>
    <property type="match status" value="1"/>
</dbReference>
<evidence type="ECO:0000256" key="3">
    <source>
        <dbReference type="ARBA" id="ARBA00022806"/>
    </source>
</evidence>
<dbReference type="InterPro" id="IPR011545">
    <property type="entry name" value="DEAD/DEAH_box_helicase_dom"/>
</dbReference>
<feature type="domain" description="DEAD-box RNA helicase Q" evidence="11">
    <location>
        <begin position="1"/>
        <end position="28"/>
    </location>
</feature>
<keyword evidence="4 7" id="KW-0067">ATP-binding</keyword>
<dbReference type="InterPro" id="IPR027417">
    <property type="entry name" value="P-loop_NTPase"/>
</dbReference>
<dbReference type="Pfam" id="PF00271">
    <property type="entry name" value="Helicase_C"/>
    <property type="match status" value="1"/>
</dbReference>
<evidence type="ECO:0000256" key="1">
    <source>
        <dbReference type="ARBA" id="ARBA00022741"/>
    </source>
</evidence>
<dbReference type="InterPro" id="IPR014014">
    <property type="entry name" value="RNA_helicase_DEAD_Q_motif"/>
</dbReference>
<sequence>MFSDFSLDQRLLKALEAAGWEQPTDVQARTIPLALTGKDLMVSAETGSGKTGAFLLPLLNRLLTPAPNTGTRALILLPTRELARQVHNQCELLATGTGIKAGLITGGDDFKYQASLFRKNPEIIVSTPGRLVDHVKRGTTDFRDLEVLVLDEADRMLDMGFSEDVLKIAAECTFAERQTLLFSATLQKTGLKRIIADVLREPESILVNPEREQHGNIRQQMILVDDLTFKEKLLVKLLETETYDKALVFTKTRAQAAKLEGFLRYNKLRAGVLHGEITQEERNRAMELLRNGRINVLVATDLAARGLDVQGIDLVVNFDVARRGDDHVHRIGRTGRAGQQGLAVTFVSALEWNLMASIERYLNIRFERRKIPGMEASYKGPKKVKASGKAASRKKKKPADKKAAAEKGKQRLRDKKATGQRRKKPSGDSAAGQSKETGFEPFRIKKKPVTTE</sequence>
<evidence type="ECO:0000256" key="2">
    <source>
        <dbReference type="ARBA" id="ARBA00022801"/>
    </source>
</evidence>
<dbReference type="Pfam" id="PF00270">
    <property type="entry name" value="DEAD"/>
    <property type="match status" value="1"/>
</dbReference>
<evidence type="ECO:0000256" key="8">
    <source>
        <dbReference type="SAM" id="MobiDB-lite"/>
    </source>
</evidence>
<dbReference type="SMART" id="SM00490">
    <property type="entry name" value="HELICc"/>
    <property type="match status" value="1"/>
</dbReference>
<dbReference type="GO" id="GO:0004386">
    <property type="term" value="F:helicase activity"/>
    <property type="evidence" value="ECO:0007669"/>
    <property type="project" value="UniProtKB-KW"/>
</dbReference>
<comment type="similarity">
    <text evidence="5 7">Belongs to the DEAD box helicase family.</text>
</comment>
<dbReference type="PROSITE" id="PS51195">
    <property type="entry name" value="Q_MOTIF"/>
    <property type="match status" value="1"/>
</dbReference>
<keyword evidence="1 7" id="KW-0547">Nucleotide-binding</keyword>
<keyword evidence="2 7" id="KW-0378">Hydrolase</keyword>
<dbReference type="EMBL" id="BAABFL010000293">
    <property type="protein sequence ID" value="GAA4649752.1"/>
    <property type="molecule type" value="Genomic_DNA"/>
</dbReference>
<dbReference type="Gene3D" id="3.40.50.300">
    <property type="entry name" value="P-loop containing nucleotide triphosphate hydrolases"/>
    <property type="match status" value="2"/>
</dbReference>